<evidence type="ECO:0000313" key="5">
    <source>
        <dbReference type="Proteomes" id="UP001142462"/>
    </source>
</evidence>
<dbReference type="InterPro" id="IPR036465">
    <property type="entry name" value="vWFA_dom_sf"/>
</dbReference>
<dbReference type="EMBL" id="BSEJ01000002">
    <property type="protein sequence ID" value="GLJ60520.1"/>
    <property type="molecule type" value="Genomic_DNA"/>
</dbReference>
<dbReference type="PANTHER" id="PTHR38730:SF1">
    <property type="entry name" value="SLL7028 PROTEIN"/>
    <property type="match status" value="1"/>
</dbReference>
<accession>A0A9W6LVV1</accession>
<evidence type="ECO:0000313" key="4">
    <source>
        <dbReference type="EMBL" id="GLJ60520.1"/>
    </source>
</evidence>
<evidence type="ECO:0000259" key="2">
    <source>
        <dbReference type="Pfam" id="PF09967"/>
    </source>
</evidence>
<evidence type="ECO:0000256" key="1">
    <source>
        <dbReference type="SAM" id="MobiDB-lite"/>
    </source>
</evidence>
<evidence type="ECO:0000259" key="3">
    <source>
        <dbReference type="Pfam" id="PF13203"/>
    </source>
</evidence>
<organism evidence="4 5">
    <name type="scientific">Microbacterium barkeri</name>
    <dbReference type="NCBI Taxonomy" id="33917"/>
    <lineage>
        <taxon>Bacteria</taxon>
        <taxon>Bacillati</taxon>
        <taxon>Actinomycetota</taxon>
        <taxon>Actinomycetes</taxon>
        <taxon>Micrococcales</taxon>
        <taxon>Microbacteriaceae</taxon>
        <taxon>Microbacterium</taxon>
    </lineage>
</organism>
<dbReference type="InterPro" id="IPR018698">
    <property type="entry name" value="VWA-like_dom"/>
</dbReference>
<feature type="domain" description="Putative metallopeptidase" evidence="3">
    <location>
        <begin position="22"/>
        <end position="291"/>
    </location>
</feature>
<dbReference type="CDD" id="cd00198">
    <property type="entry name" value="vWFA"/>
    <property type="match status" value="1"/>
</dbReference>
<evidence type="ECO:0008006" key="6">
    <source>
        <dbReference type="Google" id="ProtNLM"/>
    </source>
</evidence>
<dbReference type="PANTHER" id="PTHR38730">
    <property type="entry name" value="SLL7028 PROTEIN"/>
    <property type="match status" value="1"/>
</dbReference>
<protein>
    <recommendedName>
        <fullName evidence="6">Metal-dependent peptidase</fullName>
    </recommendedName>
</protein>
<keyword evidence="5" id="KW-1185">Reference proteome</keyword>
<feature type="domain" description="VWA-like" evidence="2">
    <location>
        <begin position="307"/>
        <end position="436"/>
    </location>
</feature>
<dbReference type="AlphaFoldDB" id="A0A9W6LVV1"/>
<dbReference type="Pfam" id="PF13203">
    <property type="entry name" value="DUF2201_N"/>
    <property type="match status" value="1"/>
</dbReference>
<dbReference type="Proteomes" id="UP001142462">
    <property type="component" value="Unassembled WGS sequence"/>
</dbReference>
<sequence length="440" mass="46727">MTGPAPTDPARTPEVLARFAEARLWAAAQAPYLASALFALRPVVLEPYVDEETGEPVPDDDFRAFPADTRWNVHLDPGTTLATAPPVVGWWLLHHIGHLVRHHATRSPMSASAPSTHAAGEAGAPDSLARQWNQAADAEVNDDLEAAGLDSPAGIVSPHALGLPEGRLAEEYMSLIEVLDTAHSKGGRQLAELIDCGSAADGIPHDYEDSASGDGLSETERDILELAVAREIETRSAARATIPGGWRRWASERLHPAVDWRAELGAMLRRGAQQAAGRVNFSYSRPSRRPAVDGIVMPAMVAPAPEIALVIDTSGSITPAILTGFLAEVTAIIARASGPSRRLHVICCDLNAHSVQTIRRAEDIELLGGGGTDMREGISAALALRPRPDLILVLTDGQTPWPDHRPPVPVVVGLVEPGPGYHTETPPPGWAHVIALPATA</sequence>
<dbReference type="RefSeq" id="WP_271172250.1">
    <property type="nucleotide sequence ID" value="NZ_BSEJ01000002.1"/>
</dbReference>
<gene>
    <name evidence="4" type="ORF">GCM10017576_06490</name>
</gene>
<reference evidence="4" key="1">
    <citation type="journal article" date="2014" name="Int. J. Syst. Evol. Microbiol.">
        <title>Complete genome sequence of Corynebacterium casei LMG S-19264T (=DSM 44701T), isolated from a smear-ripened cheese.</title>
        <authorList>
            <consortium name="US DOE Joint Genome Institute (JGI-PGF)"/>
            <person name="Walter F."/>
            <person name="Albersmeier A."/>
            <person name="Kalinowski J."/>
            <person name="Ruckert C."/>
        </authorList>
    </citation>
    <scope>NUCLEOTIDE SEQUENCE</scope>
    <source>
        <strain evidence="4">VKM Ac-1020</strain>
    </source>
</reference>
<dbReference type="SUPFAM" id="SSF53300">
    <property type="entry name" value="vWA-like"/>
    <property type="match status" value="1"/>
</dbReference>
<reference evidence="4" key="2">
    <citation type="submission" date="2023-01" db="EMBL/GenBank/DDBJ databases">
        <authorList>
            <person name="Sun Q."/>
            <person name="Evtushenko L."/>
        </authorList>
    </citation>
    <scope>NUCLEOTIDE SEQUENCE</scope>
    <source>
        <strain evidence="4">VKM Ac-1020</strain>
    </source>
</reference>
<dbReference type="InterPro" id="IPR025154">
    <property type="entry name" value="Put_metallopeptidase_dom"/>
</dbReference>
<comment type="caution">
    <text evidence="4">The sequence shown here is derived from an EMBL/GenBank/DDBJ whole genome shotgun (WGS) entry which is preliminary data.</text>
</comment>
<feature type="region of interest" description="Disordered" evidence="1">
    <location>
        <begin position="107"/>
        <end position="134"/>
    </location>
</feature>
<name>A0A9W6LVV1_9MICO</name>
<dbReference type="Pfam" id="PF09967">
    <property type="entry name" value="DUF2201"/>
    <property type="match status" value="1"/>
</dbReference>
<proteinExistence type="predicted"/>